<gene>
    <name evidence="11" type="primary">gcr129</name>
</gene>
<evidence type="ECO:0000256" key="5">
    <source>
        <dbReference type="ARBA" id="ARBA00023040"/>
    </source>
</evidence>
<keyword evidence="5" id="KW-0297">G-protein coupled receptor</keyword>
<dbReference type="SUPFAM" id="SSF81321">
    <property type="entry name" value="Family A G protein-coupled receptor-like"/>
    <property type="match status" value="1"/>
</dbReference>
<dbReference type="Pfam" id="PF00001">
    <property type="entry name" value="7tm_1"/>
    <property type="match status" value="1"/>
</dbReference>
<keyword evidence="7" id="KW-0675">Receptor</keyword>
<evidence type="ECO:0000259" key="10">
    <source>
        <dbReference type="PROSITE" id="PS50262"/>
    </source>
</evidence>
<evidence type="ECO:0000256" key="2">
    <source>
        <dbReference type="ARBA" id="ARBA00022475"/>
    </source>
</evidence>
<dbReference type="GO" id="GO:0004930">
    <property type="term" value="F:G protein-coupled receptor activity"/>
    <property type="evidence" value="ECO:0007669"/>
    <property type="project" value="UniProtKB-KW"/>
</dbReference>
<dbReference type="InterPro" id="IPR017452">
    <property type="entry name" value="GPCR_Rhodpsn_7TM"/>
</dbReference>
<name>A0A193KUE2_SCHMD</name>
<evidence type="ECO:0000256" key="1">
    <source>
        <dbReference type="ARBA" id="ARBA00004651"/>
    </source>
</evidence>
<reference evidence="11" key="1">
    <citation type="journal article" date="2016" name="PLoS Biol.">
        <title>GPCRs Direct Germline Development and Somatic Gonad Function in Planarians.</title>
        <authorList>
            <person name="Saberi A."/>
            <person name="Jamal A."/>
            <person name="Beets I."/>
            <person name="Schoofs L."/>
            <person name="Newmark P.A."/>
        </authorList>
    </citation>
    <scope>NUCLEOTIDE SEQUENCE</scope>
</reference>
<keyword evidence="8" id="KW-0807">Transducer</keyword>
<feature type="transmembrane region" description="Helical" evidence="9">
    <location>
        <begin position="45"/>
        <end position="70"/>
    </location>
</feature>
<feature type="domain" description="G-protein coupled receptors family 1 profile" evidence="10">
    <location>
        <begin position="24"/>
        <end position="283"/>
    </location>
</feature>
<evidence type="ECO:0000256" key="4">
    <source>
        <dbReference type="ARBA" id="ARBA00022989"/>
    </source>
</evidence>
<keyword evidence="3 9" id="KW-0812">Transmembrane</keyword>
<dbReference type="Gene3D" id="1.20.1070.10">
    <property type="entry name" value="Rhodopsin 7-helix transmembrane proteins"/>
    <property type="match status" value="1"/>
</dbReference>
<keyword evidence="6 9" id="KW-0472">Membrane</keyword>
<dbReference type="AlphaFoldDB" id="A0A193KUE2"/>
<dbReference type="InterPro" id="IPR000276">
    <property type="entry name" value="GPCR_Rhodpsn"/>
</dbReference>
<feature type="transmembrane region" description="Helical" evidence="9">
    <location>
        <begin position="12"/>
        <end position="33"/>
    </location>
</feature>
<evidence type="ECO:0000256" key="7">
    <source>
        <dbReference type="ARBA" id="ARBA00023170"/>
    </source>
</evidence>
<dbReference type="PRINTS" id="PR00237">
    <property type="entry name" value="GPCRRHODOPSN"/>
</dbReference>
<dbReference type="EMBL" id="KX018926">
    <property type="protein sequence ID" value="ANO39087.1"/>
    <property type="molecule type" value="mRNA"/>
</dbReference>
<organism evidence="11">
    <name type="scientific">Schmidtea mediterranea</name>
    <name type="common">Freshwater planarian flatworm</name>
    <dbReference type="NCBI Taxonomy" id="79327"/>
    <lineage>
        <taxon>Eukaryota</taxon>
        <taxon>Metazoa</taxon>
        <taxon>Spiralia</taxon>
        <taxon>Lophotrochozoa</taxon>
        <taxon>Platyhelminthes</taxon>
        <taxon>Rhabditophora</taxon>
        <taxon>Seriata</taxon>
        <taxon>Tricladida</taxon>
        <taxon>Continenticola</taxon>
        <taxon>Geoplanoidea</taxon>
        <taxon>Dugesiidae</taxon>
        <taxon>Schmidtea</taxon>
    </lineage>
</organism>
<evidence type="ECO:0000256" key="6">
    <source>
        <dbReference type="ARBA" id="ARBA00023136"/>
    </source>
</evidence>
<evidence type="ECO:0000256" key="8">
    <source>
        <dbReference type="ARBA" id="ARBA00023224"/>
    </source>
</evidence>
<feature type="transmembrane region" description="Helical" evidence="9">
    <location>
        <begin position="76"/>
        <end position="104"/>
    </location>
</feature>
<evidence type="ECO:0000256" key="9">
    <source>
        <dbReference type="SAM" id="Phobius"/>
    </source>
</evidence>
<proteinExistence type="evidence at transcript level"/>
<feature type="transmembrane region" description="Helical" evidence="9">
    <location>
        <begin position="125"/>
        <end position="142"/>
    </location>
</feature>
<sequence length="302" mass="34077">MRTTAERVIISGVMLILVVASIIGNVAVIVKLITLGKDFRRNHLIFIFNYAIIEFLLASFVMGVNAAYVISNQWILGNFICSLSCSVNYFCIISSTVTFSLLIIDRYMAICHSLRYNTFVTKSKIQLQILFIWIIGILFSTVPVHQKAIITSYYELGCAVDWLAASSFIIVFVTFTFVLFFAIPLFVIMYCYYRIISKIKEISQTFQSPNVIPSNTISERISSDQKVIRSHEILLFAIVMSIGPYWISKILKMSQDQEFGPNYLTTAGSLVPLIGSLITPLIYVNMQTEICVVTEVEDGINV</sequence>
<evidence type="ECO:0000313" key="11">
    <source>
        <dbReference type="EMBL" id="ANO39087.1"/>
    </source>
</evidence>
<accession>A0A193KUE2</accession>
<keyword evidence="2" id="KW-1003">Cell membrane</keyword>
<evidence type="ECO:0000256" key="3">
    <source>
        <dbReference type="ARBA" id="ARBA00022692"/>
    </source>
</evidence>
<dbReference type="PANTHER" id="PTHR22752">
    <property type="entry name" value="G PROTEIN-COUPLED RECEPTOR"/>
    <property type="match status" value="1"/>
</dbReference>
<feature type="transmembrane region" description="Helical" evidence="9">
    <location>
        <begin position="263"/>
        <end position="284"/>
    </location>
</feature>
<dbReference type="GO" id="GO:0005886">
    <property type="term" value="C:plasma membrane"/>
    <property type="evidence" value="ECO:0007669"/>
    <property type="project" value="UniProtKB-SubCell"/>
</dbReference>
<protein>
    <submittedName>
        <fullName evidence="11">GCR129</fullName>
    </submittedName>
</protein>
<keyword evidence="4 9" id="KW-1133">Transmembrane helix</keyword>
<dbReference type="PROSITE" id="PS50262">
    <property type="entry name" value="G_PROTEIN_RECEP_F1_2"/>
    <property type="match status" value="1"/>
</dbReference>
<feature type="transmembrane region" description="Helical" evidence="9">
    <location>
        <begin position="233"/>
        <end position="251"/>
    </location>
</feature>
<feature type="transmembrane region" description="Helical" evidence="9">
    <location>
        <begin position="162"/>
        <end position="193"/>
    </location>
</feature>
<comment type="subcellular location">
    <subcellularLocation>
        <location evidence="1">Cell membrane</location>
        <topology evidence="1">Multi-pass membrane protein</topology>
    </subcellularLocation>
</comment>
<dbReference type="CDD" id="cd00637">
    <property type="entry name" value="7tm_classA_rhodopsin-like"/>
    <property type="match status" value="1"/>
</dbReference>
<dbReference type="OrthoDB" id="6159456at2759"/>